<dbReference type="Proteomes" id="UP001529245">
    <property type="component" value="Unassembled WGS sequence"/>
</dbReference>
<feature type="compositionally biased region" description="Basic and acidic residues" evidence="1">
    <location>
        <begin position="99"/>
        <end position="110"/>
    </location>
</feature>
<comment type="caution">
    <text evidence="2">The sequence shown here is derived from an EMBL/GenBank/DDBJ whole genome shotgun (WGS) entry which is preliminary data.</text>
</comment>
<organism evidence="2 3">
    <name type="scientific">Alicyclobacillus sendaiensis PA2</name>
    <dbReference type="NCBI Taxonomy" id="3029425"/>
    <lineage>
        <taxon>Bacteria</taxon>
        <taxon>Bacillati</taxon>
        <taxon>Bacillota</taxon>
        <taxon>Bacilli</taxon>
        <taxon>Bacillales</taxon>
        <taxon>Alicyclobacillaceae</taxon>
        <taxon>Alicyclobacillus</taxon>
    </lineage>
</organism>
<sequence length="119" mass="13532">MIPLPETRDRADEIIERFVGTPVRVTLMVGGKSSLVLDTVIHRVSRHDEGGLIALDGGAFFIESAMLVDVSPTMLVLRDTERRWSLSVLRWSDLPEEFRPYPRGKWVDPRPEDDDPFAD</sequence>
<dbReference type="EMBL" id="JASGCB010000043">
    <property type="protein sequence ID" value="MDI9261279.1"/>
    <property type="molecule type" value="Genomic_DNA"/>
</dbReference>
<protein>
    <submittedName>
        <fullName evidence="2">Uncharacterized protein</fullName>
    </submittedName>
</protein>
<evidence type="ECO:0000313" key="3">
    <source>
        <dbReference type="Proteomes" id="UP001529245"/>
    </source>
</evidence>
<dbReference type="RefSeq" id="WP_283204674.1">
    <property type="nucleotide sequence ID" value="NZ_JASGCB010000043.1"/>
</dbReference>
<evidence type="ECO:0000313" key="2">
    <source>
        <dbReference type="EMBL" id="MDI9261279.1"/>
    </source>
</evidence>
<keyword evidence="3" id="KW-1185">Reference proteome</keyword>
<evidence type="ECO:0000256" key="1">
    <source>
        <dbReference type="SAM" id="MobiDB-lite"/>
    </source>
</evidence>
<reference evidence="2 3" key="1">
    <citation type="submission" date="2023-04" db="EMBL/GenBank/DDBJ databases">
        <title>A. sendaiensis sub sp. chiapanensis a novel subspecie with specific adaptation in bacterial cell wall isolated from an active volcano.</title>
        <authorList>
            <person name="Alvarez Gutierrez P.E."/>
            <person name="Ortiz Cortes L.Y."/>
        </authorList>
    </citation>
    <scope>NUCLEOTIDE SEQUENCE [LARGE SCALE GENOMIC DNA]</scope>
    <source>
        <strain evidence="2 3">PA2</strain>
    </source>
</reference>
<gene>
    <name evidence="2" type="ORF">QID03_14050</name>
</gene>
<accession>A0ABT6Y1P4</accession>
<feature type="region of interest" description="Disordered" evidence="1">
    <location>
        <begin position="99"/>
        <end position="119"/>
    </location>
</feature>
<proteinExistence type="predicted"/>
<name>A0ABT6Y1P4_ALISE</name>